<dbReference type="Proteomes" id="UP000288024">
    <property type="component" value="Unassembled WGS sequence"/>
</dbReference>
<evidence type="ECO:0000313" key="2">
    <source>
        <dbReference type="Proteomes" id="UP000288024"/>
    </source>
</evidence>
<keyword evidence="2" id="KW-1185">Reference proteome</keyword>
<organism evidence="1 2">
    <name type="scientific">Niallia taxi</name>
    <dbReference type="NCBI Taxonomy" id="2499688"/>
    <lineage>
        <taxon>Bacteria</taxon>
        <taxon>Bacillati</taxon>
        <taxon>Bacillota</taxon>
        <taxon>Bacilli</taxon>
        <taxon>Bacillales</taxon>
        <taxon>Bacillaceae</taxon>
        <taxon>Niallia</taxon>
    </lineage>
</organism>
<sequence>MYRFSIENANWILRFSPNITLDDESKQAIVRSILQLGKELTTFSHGESFVIMNKNIGLIVFLVEKIPSLILTVANIVERDKWYVQSEKAIKKYDA</sequence>
<proteinExistence type="predicted"/>
<protein>
    <submittedName>
        <fullName evidence="1">Uncharacterized protein</fullName>
    </submittedName>
</protein>
<dbReference type="AlphaFoldDB" id="A0A437KEA6"/>
<comment type="caution">
    <text evidence="1">The sequence shown here is derived from an EMBL/GenBank/DDBJ whole genome shotgun (WGS) entry which is preliminary data.</text>
</comment>
<accession>A0A437KEA6</accession>
<dbReference type="EMBL" id="RZTZ01000002">
    <property type="protein sequence ID" value="RVT65454.1"/>
    <property type="molecule type" value="Genomic_DNA"/>
</dbReference>
<evidence type="ECO:0000313" key="1">
    <source>
        <dbReference type="EMBL" id="RVT65454.1"/>
    </source>
</evidence>
<gene>
    <name evidence="1" type="ORF">EM808_08120</name>
</gene>
<name>A0A437KEA6_9BACI</name>
<dbReference type="GeneID" id="87616508"/>
<reference evidence="1 2" key="1">
    <citation type="submission" date="2019-01" db="EMBL/GenBank/DDBJ databases">
        <title>Bacillus sp. M5HDSG1-1, whole genome shotgun sequence.</title>
        <authorList>
            <person name="Tuo L."/>
        </authorList>
    </citation>
    <scope>NUCLEOTIDE SEQUENCE [LARGE SCALE GENOMIC DNA]</scope>
    <source>
        <strain evidence="1 2">M5HDSG1-1</strain>
    </source>
</reference>
<dbReference type="RefSeq" id="WP_127737671.1">
    <property type="nucleotide sequence ID" value="NZ_CAJCKN010000093.1"/>
</dbReference>